<keyword evidence="1" id="KW-0677">Repeat</keyword>
<feature type="region of interest" description="Disordered" evidence="3">
    <location>
        <begin position="610"/>
        <end position="647"/>
    </location>
</feature>
<feature type="compositionally biased region" description="Basic and acidic residues" evidence="3">
    <location>
        <begin position="237"/>
        <end position="252"/>
    </location>
</feature>
<feature type="compositionally biased region" description="Basic and acidic residues" evidence="3">
    <location>
        <begin position="150"/>
        <end position="175"/>
    </location>
</feature>
<feature type="compositionally biased region" description="Low complexity" evidence="3">
    <location>
        <begin position="337"/>
        <end position="350"/>
    </location>
</feature>
<dbReference type="Proteomes" id="UP001597337">
    <property type="component" value="Unassembled WGS sequence"/>
</dbReference>
<feature type="compositionally biased region" description="Basic and acidic residues" evidence="3">
    <location>
        <begin position="719"/>
        <end position="729"/>
    </location>
</feature>
<feature type="region of interest" description="Disordered" evidence="3">
    <location>
        <begin position="659"/>
        <end position="754"/>
    </location>
</feature>
<gene>
    <name evidence="4" type="ORF">ACFSJC_01780</name>
</gene>
<feature type="compositionally biased region" description="Polar residues" evidence="3">
    <location>
        <begin position="351"/>
        <end position="360"/>
    </location>
</feature>
<feature type="region of interest" description="Disordered" evidence="3">
    <location>
        <begin position="1"/>
        <end position="308"/>
    </location>
</feature>
<comment type="caution">
    <text evidence="4">The sequence shown here is derived from an EMBL/GenBank/DDBJ whole genome shotgun (WGS) entry which is preliminary data.</text>
</comment>
<feature type="region of interest" description="Disordered" evidence="3">
    <location>
        <begin position="337"/>
        <end position="400"/>
    </location>
</feature>
<evidence type="ECO:0000313" key="5">
    <source>
        <dbReference type="Proteomes" id="UP001597337"/>
    </source>
</evidence>
<dbReference type="Pfam" id="PF12288">
    <property type="entry name" value="CsoS2_M"/>
    <property type="match status" value="2"/>
</dbReference>
<evidence type="ECO:0000256" key="1">
    <source>
        <dbReference type="ARBA" id="ARBA00022737"/>
    </source>
</evidence>
<feature type="compositionally biased region" description="Basic and acidic residues" evidence="3">
    <location>
        <begin position="74"/>
        <end position="83"/>
    </location>
</feature>
<evidence type="ECO:0000256" key="2">
    <source>
        <dbReference type="ARBA" id="ARBA00024044"/>
    </source>
</evidence>
<evidence type="ECO:0000256" key="3">
    <source>
        <dbReference type="SAM" id="MobiDB-lite"/>
    </source>
</evidence>
<dbReference type="InterPro" id="IPR020990">
    <property type="entry name" value="CSOS2/2B"/>
</dbReference>
<reference evidence="5" key="1">
    <citation type="journal article" date="2019" name="Int. J. Syst. Evol. Microbiol.">
        <title>The Global Catalogue of Microorganisms (GCM) 10K type strain sequencing project: providing services to taxonomists for standard genome sequencing and annotation.</title>
        <authorList>
            <consortium name="The Broad Institute Genomics Platform"/>
            <consortium name="The Broad Institute Genome Sequencing Center for Infectious Disease"/>
            <person name="Wu L."/>
            <person name="Ma J."/>
        </authorList>
    </citation>
    <scope>NUCLEOTIDE SEQUENCE [LARGE SCALE GENOMIC DNA]</scope>
    <source>
        <strain evidence="5">KACC 12597</strain>
    </source>
</reference>
<dbReference type="EMBL" id="JBHUHX010000004">
    <property type="protein sequence ID" value="MFD2110567.1"/>
    <property type="molecule type" value="Genomic_DNA"/>
</dbReference>
<feature type="compositionally biased region" description="Polar residues" evidence="3">
    <location>
        <begin position="282"/>
        <end position="291"/>
    </location>
</feature>
<dbReference type="RefSeq" id="WP_386022335.1">
    <property type="nucleotide sequence ID" value="NZ_JBHUHX010000004.1"/>
</dbReference>
<accession>A0ABW4Y4I3</accession>
<keyword evidence="5" id="KW-1185">Reference proteome</keyword>
<feature type="compositionally biased region" description="Low complexity" evidence="3">
    <location>
        <begin position="191"/>
        <end position="202"/>
    </location>
</feature>
<sequence>MDKAGSERRLTGREASIAKRRAIAAGGKTQSTSSAPNPRAGARAERKLEHRPERAEAARADSAPTPSRPAPRTEQPRKTERNRQLAAGQGRARSMQRRERLTLGKSAAQVTSTSDRGADTRGLAGREAAIARRRAISGMEPPAPRASRSKPADEDARHTIVEPAKDRALASERRSRSGRPRPAKGKNAAVSRGRLLSMARRAAMADRGRSGVEALGGRSRNAATTSLMRNAGVSSREIAKRVREERCEHGKCGDTGPRPSGRTRRQARAESDPAPTKVGVSETASGQQVTGTKVGRSRRTTGDEPGACRAVTGTEYMGAEVFQEFCGQGPVATPGRQAAATATEQDQTLTGNQVGRSTKVTGDETGASRQLTGTPYTAPGPEGAPPKVRQTQTLSGQSVTGSMIGRRERVTGNEAGTCQRVTGNEYLGSEHFQGHCKTSPEPFGGKKVGVDATWHGQQVTGSQIGRSQQVTGDEPGACEVVTGTAYLGAGPVLAHCGPEIAQAMFESAPLRHGTPGAGLTGTQPGIGGVMSGAAKGACQSITGTPYLGQDQFFAACGEGSAATPGSADFPQPLSGGNWTAFSLNTPARSAQDRTDERRVTGTAYDETRSRITGPFNMAGGVVTGTDDFRLRRSGDADPHPDGTRPMAMDPTMPAMIASEQPAEAPRPRITGEGMDGGTRITGDDWGRNERVTGTEGTSAFGRNPTRRGTPMGAFAGARAYRDAQARKAPELQITGSSGSTDRGALVTLSGGARG</sequence>
<name>A0ABW4Y4I3_9GAMM</name>
<feature type="compositionally biased region" description="Basic and acidic residues" evidence="3">
    <location>
        <begin position="42"/>
        <end position="59"/>
    </location>
</feature>
<feature type="compositionally biased region" description="Basic and acidic residues" evidence="3">
    <location>
        <begin position="626"/>
        <end position="642"/>
    </location>
</feature>
<comment type="similarity">
    <text evidence="2">Belongs to the CsoS2 family.</text>
</comment>
<feature type="compositionally biased region" description="Polar residues" evidence="3">
    <location>
        <begin position="389"/>
        <end position="400"/>
    </location>
</feature>
<feature type="compositionally biased region" description="Basic and acidic residues" evidence="3">
    <location>
        <begin position="1"/>
        <end position="12"/>
    </location>
</feature>
<protein>
    <submittedName>
        <fullName evidence="4">CsoS2 family carboxysome shell protein</fullName>
    </submittedName>
</protein>
<evidence type="ECO:0000313" key="4">
    <source>
        <dbReference type="EMBL" id="MFD2110567.1"/>
    </source>
</evidence>
<feature type="compositionally biased region" description="Basic and acidic residues" evidence="3">
    <location>
        <begin position="681"/>
        <end position="692"/>
    </location>
</feature>
<organism evidence="4 5">
    <name type="scientific">Thiorhodococcus fuscus</name>
    <dbReference type="NCBI Taxonomy" id="527200"/>
    <lineage>
        <taxon>Bacteria</taxon>
        <taxon>Pseudomonadati</taxon>
        <taxon>Pseudomonadota</taxon>
        <taxon>Gammaproteobacteria</taxon>
        <taxon>Chromatiales</taxon>
        <taxon>Chromatiaceae</taxon>
        <taxon>Thiorhodococcus</taxon>
    </lineage>
</organism>
<proteinExistence type="inferred from homology"/>